<keyword evidence="4" id="KW-0694">RNA-binding</keyword>
<dbReference type="PROSITE" id="PS01108">
    <property type="entry name" value="RIBOSOMAL_L24"/>
    <property type="match status" value="1"/>
</dbReference>
<dbReference type="SUPFAM" id="SSF50104">
    <property type="entry name" value="Translation proteins SH3-like domain"/>
    <property type="match status" value="1"/>
</dbReference>
<dbReference type="Pfam" id="PF16906">
    <property type="entry name" value="Ribosomal_L26"/>
    <property type="match status" value="1"/>
</dbReference>
<keyword evidence="4" id="KW-0699">rRNA-binding</keyword>
<dbReference type="InterPro" id="IPR008991">
    <property type="entry name" value="Translation_prot_SH3-like_sf"/>
</dbReference>
<sequence length="165" mass="19748">MVLEFKNIKYDNWYKGWKKSKQPRKQRKYLINAPIHIRRKIMCSTLSEEIRKILRIKSFPIRVGDYVRILRGKFRGTEGLVVKVDAKRYRVFVENAKYNSKTGKEIYYPIHHSKLMILKLNLTDKLRIEALIRKVKDRERVDEIIKKFSVGQEDVKKAIDIGRNI</sequence>
<evidence type="ECO:0000256" key="3">
    <source>
        <dbReference type="ARBA" id="ARBA00023274"/>
    </source>
</evidence>
<dbReference type="HAMAP" id="MF_01326_A">
    <property type="entry name" value="Ribosomal_uL24_A"/>
    <property type="match status" value="1"/>
</dbReference>
<name>A0A397WMU3_9ARCH</name>
<dbReference type="CDD" id="cd06089">
    <property type="entry name" value="KOW_RPL26"/>
    <property type="match status" value="1"/>
</dbReference>
<dbReference type="GO" id="GO:0006412">
    <property type="term" value="P:translation"/>
    <property type="evidence" value="ECO:0007669"/>
    <property type="project" value="UniProtKB-UniRule"/>
</dbReference>
<protein>
    <recommendedName>
        <fullName evidence="4">Large ribosomal subunit protein uL24</fullName>
    </recommendedName>
</protein>
<keyword evidence="3 4" id="KW-0687">Ribonucleoprotein</keyword>
<comment type="function">
    <text evidence="4">One of two assembly initiator proteins, it binds directly to the 5'-end of the 23S rRNA, where it nucleates assembly of the 50S subunit.</text>
</comment>
<dbReference type="GO" id="GO:0015934">
    <property type="term" value="C:large ribosomal subunit"/>
    <property type="evidence" value="ECO:0007669"/>
    <property type="project" value="UniProtKB-UniRule"/>
</dbReference>
<proteinExistence type="inferred from homology"/>
<feature type="domain" description="KOW" evidence="5">
    <location>
        <begin position="60"/>
        <end position="87"/>
    </location>
</feature>
<dbReference type="InterPro" id="IPR005756">
    <property type="entry name" value="Ribosomal_uL24_euk/arc"/>
</dbReference>
<evidence type="ECO:0000256" key="4">
    <source>
        <dbReference type="HAMAP-Rule" id="MF_01326"/>
    </source>
</evidence>
<accession>A0A397WMU3</accession>
<dbReference type="InterPro" id="IPR005824">
    <property type="entry name" value="KOW"/>
</dbReference>
<evidence type="ECO:0000313" key="6">
    <source>
        <dbReference type="EMBL" id="RIB35221.1"/>
    </source>
</evidence>
<keyword evidence="2 4" id="KW-0689">Ribosomal protein</keyword>
<reference evidence="6 7" key="1">
    <citation type="journal article" date="2018" name="Syst. Appl. Microbiol.">
        <title>A new symbiotic nanoarchaeote (Candidatus Nanoclepta minutus) and its host (Zestosphaera tikiterensis gen. nov., sp. nov.) from a New Zealand hot spring.</title>
        <authorList>
            <person name="St John E."/>
            <person name="Liu Y."/>
            <person name="Podar M."/>
            <person name="Stott M.B."/>
            <person name="Meneghin J."/>
            <person name="Chen Z."/>
            <person name="Lagutin K."/>
            <person name="Mitchell K."/>
            <person name="Reysenbach A.L."/>
        </authorList>
    </citation>
    <scope>NUCLEOTIDE SEQUENCE [LARGE SCALE GENOMIC DNA]</scope>
    <source>
        <strain evidence="6">NZ3</strain>
    </source>
</reference>
<dbReference type="InterPro" id="IPR041988">
    <property type="entry name" value="Ribosomal_uL24_KOW"/>
</dbReference>
<organism evidence="6 7">
    <name type="scientific">Candidatus Nanoclepta minutus</name>
    <dbReference type="NCBI Taxonomy" id="1940235"/>
    <lineage>
        <taxon>Archaea</taxon>
        <taxon>Nanobdellota</taxon>
        <taxon>Candidatus Nanoclepta</taxon>
    </lineage>
</organism>
<dbReference type="Gene3D" id="2.30.30.30">
    <property type="match status" value="1"/>
</dbReference>
<dbReference type="GO" id="GO:0003735">
    <property type="term" value="F:structural constituent of ribosome"/>
    <property type="evidence" value="ECO:0007669"/>
    <property type="project" value="UniProtKB-UniRule"/>
</dbReference>
<dbReference type="AlphaFoldDB" id="A0A397WMU3"/>
<dbReference type="InterPro" id="IPR005825">
    <property type="entry name" value="Ribosomal_uL24_CS"/>
</dbReference>
<evidence type="ECO:0000313" key="7">
    <source>
        <dbReference type="Proteomes" id="UP000266622"/>
    </source>
</evidence>
<gene>
    <name evidence="4" type="primary">rpl24</name>
    <name evidence="6" type="ORF">BXU00_02735</name>
</gene>
<evidence type="ECO:0000256" key="1">
    <source>
        <dbReference type="ARBA" id="ARBA00010618"/>
    </source>
</evidence>
<comment type="caution">
    <text evidence="6">The sequence shown here is derived from an EMBL/GenBank/DDBJ whole genome shotgun (WGS) entry which is preliminary data.</text>
</comment>
<dbReference type="EMBL" id="MWMI01000004">
    <property type="protein sequence ID" value="RIB35221.1"/>
    <property type="molecule type" value="Genomic_DNA"/>
</dbReference>
<dbReference type="Pfam" id="PF00467">
    <property type="entry name" value="KOW"/>
    <property type="match status" value="1"/>
</dbReference>
<comment type="function">
    <text evidence="4">Located at the polypeptide exit tunnel on the outside of the subunit.</text>
</comment>
<dbReference type="PANTHER" id="PTHR11143">
    <property type="entry name" value="60S RIBOSOMAL PROTEIN L26 FAMILY MEMBER"/>
    <property type="match status" value="1"/>
</dbReference>
<evidence type="ECO:0000256" key="2">
    <source>
        <dbReference type="ARBA" id="ARBA00022980"/>
    </source>
</evidence>
<dbReference type="Proteomes" id="UP000266622">
    <property type="component" value="Unassembled WGS sequence"/>
</dbReference>
<comment type="subunit">
    <text evidence="4">Part of the 50S ribosomal subunit.</text>
</comment>
<dbReference type="NCBIfam" id="TIGR01080">
    <property type="entry name" value="rplX_A_E"/>
    <property type="match status" value="1"/>
</dbReference>
<comment type="similarity">
    <text evidence="1 4">Belongs to the universal ribosomal protein uL24 family.</text>
</comment>
<dbReference type="InterPro" id="IPR014722">
    <property type="entry name" value="Rib_uL2_dom2"/>
</dbReference>
<dbReference type="GO" id="GO:0019843">
    <property type="term" value="F:rRNA binding"/>
    <property type="evidence" value="ECO:0007669"/>
    <property type="project" value="UniProtKB-UniRule"/>
</dbReference>
<evidence type="ECO:0000259" key="5">
    <source>
        <dbReference type="SMART" id="SM00739"/>
    </source>
</evidence>
<dbReference type="SMART" id="SM00739">
    <property type="entry name" value="KOW"/>
    <property type="match status" value="1"/>
</dbReference>